<gene>
    <name evidence="1" type="ORF">LCGC14_2130870</name>
</gene>
<organism evidence="1">
    <name type="scientific">marine sediment metagenome</name>
    <dbReference type="NCBI Taxonomy" id="412755"/>
    <lineage>
        <taxon>unclassified sequences</taxon>
        <taxon>metagenomes</taxon>
        <taxon>ecological metagenomes</taxon>
    </lineage>
</organism>
<evidence type="ECO:0000313" key="1">
    <source>
        <dbReference type="EMBL" id="KKL67848.1"/>
    </source>
</evidence>
<name>A0A0F9E1F1_9ZZZZ</name>
<accession>A0A0F9E1F1</accession>
<protein>
    <submittedName>
        <fullName evidence="1">Uncharacterized protein</fullName>
    </submittedName>
</protein>
<reference evidence="1" key="1">
    <citation type="journal article" date="2015" name="Nature">
        <title>Complex archaea that bridge the gap between prokaryotes and eukaryotes.</title>
        <authorList>
            <person name="Spang A."/>
            <person name="Saw J.H."/>
            <person name="Jorgensen S.L."/>
            <person name="Zaremba-Niedzwiedzka K."/>
            <person name="Martijn J."/>
            <person name="Lind A.E."/>
            <person name="van Eijk R."/>
            <person name="Schleper C."/>
            <person name="Guy L."/>
            <person name="Ettema T.J."/>
        </authorList>
    </citation>
    <scope>NUCLEOTIDE SEQUENCE</scope>
</reference>
<proteinExistence type="predicted"/>
<sequence length="296" mass="34230">MSKKNDDLSCTNKISCVKSEDNTLCQSDFTKELVQLNEKADSNNIINSLIIKAKNKKINIKGFAFLASQPYKSHVEDVIFKKACIMLETLIDKEEFPKHVNTVNLTQIMLDGKTYLTKNDPEFKKATKKHYGGIIYDIICKLPQKLFPNFSGKHYLGRTHKRKINRLMEHIDDALAPKNNKNRLLLQAILFALEQEGYNIVELQNDYISLNPFFKNLLLEELVLILMEKYLDIIIIEIHTNYHTTPAREKYHIKNYKHKVHGKYTEGTKTPKGLNMIEAGGSIYKYISLPIYDIAF</sequence>
<feature type="non-terminal residue" evidence="1">
    <location>
        <position position="296"/>
    </location>
</feature>
<dbReference type="AlphaFoldDB" id="A0A0F9E1F1"/>
<comment type="caution">
    <text evidence="1">The sequence shown here is derived from an EMBL/GenBank/DDBJ whole genome shotgun (WGS) entry which is preliminary data.</text>
</comment>
<dbReference type="EMBL" id="LAZR01026726">
    <property type="protein sequence ID" value="KKL67848.1"/>
    <property type="molecule type" value="Genomic_DNA"/>
</dbReference>